<comment type="caution">
    <text evidence="1">The sequence shown here is derived from an EMBL/GenBank/DDBJ whole genome shotgun (WGS) entry which is preliminary data.</text>
</comment>
<keyword evidence="2" id="KW-1185">Reference proteome</keyword>
<name>A0A1R0GMC1_9FUNG</name>
<gene>
    <name evidence="1" type="ORF">AYI68_g7911</name>
</gene>
<evidence type="ECO:0000313" key="1">
    <source>
        <dbReference type="EMBL" id="OLY78045.1"/>
    </source>
</evidence>
<dbReference type="AlphaFoldDB" id="A0A1R0GMC1"/>
<sequence length="68" mass="7603">MILLKMALECSPISDSKEDLQKSLDVISVWSDTWEMKENAKKFGIMGIGTDWPNNSTIQSQAIVRADS</sequence>
<accession>A0A1R0GMC1</accession>
<dbReference type="Proteomes" id="UP000187455">
    <property type="component" value="Unassembled WGS sequence"/>
</dbReference>
<proteinExistence type="predicted"/>
<protein>
    <submittedName>
        <fullName evidence="1">Uncharacterized protein</fullName>
    </submittedName>
</protein>
<dbReference type="EMBL" id="LSSL01007339">
    <property type="protein sequence ID" value="OLY78045.1"/>
    <property type="molecule type" value="Genomic_DNA"/>
</dbReference>
<organism evidence="1 2">
    <name type="scientific">Smittium mucronatum</name>
    <dbReference type="NCBI Taxonomy" id="133383"/>
    <lineage>
        <taxon>Eukaryota</taxon>
        <taxon>Fungi</taxon>
        <taxon>Fungi incertae sedis</taxon>
        <taxon>Zoopagomycota</taxon>
        <taxon>Kickxellomycotina</taxon>
        <taxon>Harpellomycetes</taxon>
        <taxon>Harpellales</taxon>
        <taxon>Legeriomycetaceae</taxon>
        <taxon>Smittium</taxon>
    </lineage>
</organism>
<reference evidence="1 2" key="1">
    <citation type="journal article" date="2016" name="Mol. Biol. Evol.">
        <title>Genome-Wide Survey of Gut Fungi (Harpellales) Reveals the First Horizontally Transferred Ubiquitin Gene from a Mosquito Host.</title>
        <authorList>
            <person name="Wang Y."/>
            <person name="White M.M."/>
            <person name="Kvist S."/>
            <person name="Moncalvo J.M."/>
        </authorList>
    </citation>
    <scope>NUCLEOTIDE SEQUENCE [LARGE SCALE GENOMIC DNA]</scope>
    <source>
        <strain evidence="1 2">ALG-7-W6</strain>
    </source>
</reference>
<evidence type="ECO:0000313" key="2">
    <source>
        <dbReference type="Proteomes" id="UP000187455"/>
    </source>
</evidence>